<feature type="compositionally biased region" description="Polar residues" evidence="1">
    <location>
        <begin position="268"/>
        <end position="280"/>
    </location>
</feature>
<feature type="domain" description="Sld7 C-terminal" evidence="2">
    <location>
        <begin position="334"/>
        <end position="435"/>
    </location>
</feature>
<dbReference type="OrthoDB" id="4205424at2759"/>
<feature type="compositionally biased region" description="Low complexity" evidence="1">
    <location>
        <begin position="204"/>
        <end position="215"/>
    </location>
</feature>
<evidence type="ECO:0000259" key="2">
    <source>
        <dbReference type="Pfam" id="PF18596"/>
    </source>
</evidence>
<sequence length="517" mass="55971">MTDFWSGDILLPDSTTVTDITLATLNVASLPLLPATPLRFLSTVDTARIPLHLAAGPSLDVFTSNEETEQWFQSILLSKVAREANASEDAVAQDWWSCARSQSPIGILVQVDGEVDTGGGPRITEILFYGTIVGLAERRLPTPPSSSPDIPHAQSEDLPELRVHALPLSSDLLYRVALPQDLPTSLALSVSELPAEREPQFLPSRVSSSITTPSSPKRKRDIFDEATQLQKKARRKGGEGVSAAAGKVFDSQTAYGHRKSLSIDAKTTPISDSRPSSANGLLSRPPSRPLSRSPSISSDTRPLNKKGLADGHTKRSNLSQVATVSLQPEEPTIETRNKEALSRVVMTAMRMYGLEQRKKTKSWQGAVASGMEAHKKLSTEQAAGEALKDEEYKLIYHQTFKGAALALRGHITSKPLHAQPDRLRDVVERLLAIFCIDPLAQPLPIEEPPDPLATPGSKHRLRIPNASQHHASPFDMPSGNRVSAVKSTAGIQVHTGSPVSKRREGETVLDVFSIGGV</sequence>
<dbReference type="InterPro" id="IPR041260">
    <property type="entry name" value="Sld7_C"/>
</dbReference>
<evidence type="ECO:0000313" key="4">
    <source>
        <dbReference type="Proteomes" id="UP000799428"/>
    </source>
</evidence>
<feature type="region of interest" description="Disordered" evidence="1">
    <location>
        <begin position="197"/>
        <end position="222"/>
    </location>
</feature>
<feature type="compositionally biased region" description="Low complexity" evidence="1">
    <location>
        <begin position="281"/>
        <end position="298"/>
    </location>
</feature>
<gene>
    <name evidence="3" type="ORF">K504DRAFT_375566</name>
</gene>
<name>A0A6G1KD17_9PLEO</name>
<proteinExistence type="predicted"/>
<dbReference type="Pfam" id="PF18596">
    <property type="entry name" value="Sld7_C"/>
    <property type="match status" value="1"/>
</dbReference>
<evidence type="ECO:0000313" key="3">
    <source>
        <dbReference type="EMBL" id="KAF2710714.1"/>
    </source>
</evidence>
<organism evidence="3 4">
    <name type="scientific">Pleomassaria siparia CBS 279.74</name>
    <dbReference type="NCBI Taxonomy" id="1314801"/>
    <lineage>
        <taxon>Eukaryota</taxon>
        <taxon>Fungi</taxon>
        <taxon>Dikarya</taxon>
        <taxon>Ascomycota</taxon>
        <taxon>Pezizomycotina</taxon>
        <taxon>Dothideomycetes</taxon>
        <taxon>Pleosporomycetidae</taxon>
        <taxon>Pleosporales</taxon>
        <taxon>Pleomassariaceae</taxon>
        <taxon>Pleomassaria</taxon>
    </lineage>
</organism>
<dbReference type="EMBL" id="MU005768">
    <property type="protein sequence ID" value="KAF2710714.1"/>
    <property type="molecule type" value="Genomic_DNA"/>
</dbReference>
<dbReference type="Proteomes" id="UP000799428">
    <property type="component" value="Unassembled WGS sequence"/>
</dbReference>
<evidence type="ECO:0000256" key="1">
    <source>
        <dbReference type="SAM" id="MobiDB-lite"/>
    </source>
</evidence>
<protein>
    <recommendedName>
        <fullName evidence="2">Sld7 C-terminal domain-containing protein</fullName>
    </recommendedName>
</protein>
<accession>A0A6G1KD17</accession>
<reference evidence="3" key="1">
    <citation type="journal article" date="2020" name="Stud. Mycol.">
        <title>101 Dothideomycetes genomes: a test case for predicting lifestyles and emergence of pathogens.</title>
        <authorList>
            <person name="Haridas S."/>
            <person name="Albert R."/>
            <person name="Binder M."/>
            <person name="Bloem J."/>
            <person name="Labutti K."/>
            <person name="Salamov A."/>
            <person name="Andreopoulos B."/>
            <person name="Baker S."/>
            <person name="Barry K."/>
            <person name="Bills G."/>
            <person name="Bluhm B."/>
            <person name="Cannon C."/>
            <person name="Castanera R."/>
            <person name="Culley D."/>
            <person name="Daum C."/>
            <person name="Ezra D."/>
            <person name="Gonzalez J."/>
            <person name="Henrissat B."/>
            <person name="Kuo A."/>
            <person name="Liang C."/>
            <person name="Lipzen A."/>
            <person name="Lutzoni F."/>
            <person name="Magnuson J."/>
            <person name="Mondo S."/>
            <person name="Nolan M."/>
            <person name="Ohm R."/>
            <person name="Pangilinan J."/>
            <person name="Park H.-J."/>
            <person name="Ramirez L."/>
            <person name="Alfaro M."/>
            <person name="Sun H."/>
            <person name="Tritt A."/>
            <person name="Yoshinaga Y."/>
            <person name="Zwiers L.-H."/>
            <person name="Turgeon B."/>
            <person name="Goodwin S."/>
            <person name="Spatafora J."/>
            <person name="Crous P."/>
            <person name="Grigoriev I."/>
        </authorList>
    </citation>
    <scope>NUCLEOTIDE SEQUENCE</scope>
    <source>
        <strain evidence="3">CBS 279.74</strain>
    </source>
</reference>
<feature type="region of interest" description="Disordered" evidence="1">
    <location>
        <begin position="260"/>
        <end position="337"/>
    </location>
</feature>
<keyword evidence="4" id="KW-1185">Reference proteome</keyword>
<dbReference type="AlphaFoldDB" id="A0A6G1KD17"/>
<feature type="compositionally biased region" description="Polar residues" evidence="1">
    <location>
        <begin position="316"/>
        <end position="326"/>
    </location>
</feature>